<dbReference type="PANTHER" id="PTHR46825:SF9">
    <property type="entry name" value="BETA-LACTAMASE-RELATED DOMAIN-CONTAINING PROTEIN"/>
    <property type="match status" value="1"/>
</dbReference>
<gene>
    <name evidence="2" type="ORF">FK004_02430</name>
</gene>
<sequence length="341" mass="38365">MQYQNQPVPETGSIISDLAKEALATFFNTLYDNNMGMGSICIAVKDTVVYQHSVGYKFTTPTGKIPAHQYTRYRVGSISKSFTAVLIFQLYEEGLLDLNAVLSKYIPGVPNGDRIRISDLLHHRSGLHDISDTPNFRAWSIVPKTQQQVIDRIIQCTPDFEPDQMAVYSNSNYIFLGFIAERVTGLSLKQLIKERICNRGQLNSTYYGGKIAVQHNECYSYTFQEDWVVEDSTCMDIAHGAGAVVASPYDLTLFIRAVFTGKFFSQETLEYLLTEKDTFGMGIHPIGFCGKPGHGHHGALDGFASQVWYYPEEELSIAYCANGLVYPINRIMIRVLQIIFK</sequence>
<accession>A0A2S1LK90</accession>
<evidence type="ECO:0000313" key="2">
    <source>
        <dbReference type="EMBL" id="AWG24157.1"/>
    </source>
</evidence>
<organism evidence="2 3">
    <name type="scientific">Flavobacterium kingsejongi</name>
    <dbReference type="NCBI Taxonomy" id="1678728"/>
    <lineage>
        <taxon>Bacteria</taxon>
        <taxon>Pseudomonadati</taxon>
        <taxon>Bacteroidota</taxon>
        <taxon>Flavobacteriia</taxon>
        <taxon>Flavobacteriales</taxon>
        <taxon>Flavobacteriaceae</taxon>
        <taxon>Flavobacterium</taxon>
    </lineage>
</organism>
<dbReference type="PANTHER" id="PTHR46825">
    <property type="entry name" value="D-ALANYL-D-ALANINE-CARBOXYPEPTIDASE/ENDOPEPTIDASE AMPH"/>
    <property type="match status" value="1"/>
</dbReference>
<feature type="domain" description="Beta-lactamase-related" evidence="1">
    <location>
        <begin position="38"/>
        <end position="325"/>
    </location>
</feature>
<dbReference type="InterPro" id="IPR001466">
    <property type="entry name" value="Beta-lactam-related"/>
</dbReference>
<dbReference type="InterPro" id="IPR050491">
    <property type="entry name" value="AmpC-like"/>
</dbReference>
<dbReference type="Pfam" id="PF00144">
    <property type="entry name" value="Beta-lactamase"/>
    <property type="match status" value="1"/>
</dbReference>
<dbReference type="SUPFAM" id="SSF56601">
    <property type="entry name" value="beta-lactamase/transpeptidase-like"/>
    <property type="match status" value="1"/>
</dbReference>
<dbReference type="InterPro" id="IPR012338">
    <property type="entry name" value="Beta-lactam/transpept-like"/>
</dbReference>
<evidence type="ECO:0000259" key="1">
    <source>
        <dbReference type="Pfam" id="PF00144"/>
    </source>
</evidence>
<reference evidence="2 3" key="1">
    <citation type="submission" date="2017-04" db="EMBL/GenBank/DDBJ databases">
        <title>Complete genome sequence of Flavobacterium kingsejong AJ004.</title>
        <authorList>
            <person name="Lee P.C."/>
        </authorList>
    </citation>
    <scope>NUCLEOTIDE SEQUENCE [LARGE SCALE GENOMIC DNA]</scope>
    <source>
        <strain evidence="2 3">AJ004</strain>
    </source>
</reference>
<dbReference type="KEGG" id="fki:FK004_02430"/>
<dbReference type="EMBL" id="CP020919">
    <property type="protein sequence ID" value="AWG24157.1"/>
    <property type="molecule type" value="Genomic_DNA"/>
</dbReference>
<dbReference type="AlphaFoldDB" id="A0A2S1LK90"/>
<evidence type="ECO:0000313" key="3">
    <source>
        <dbReference type="Proteomes" id="UP000244677"/>
    </source>
</evidence>
<keyword evidence="3" id="KW-1185">Reference proteome</keyword>
<proteinExistence type="predicted"/>
<dbReference type="Proteomes" id="UP000244677">
    <property type="component" value="Chromosome"/>
</dbReference>
<dbReference type="Gene3D" id="3.40.710.10">
    <property type="entry name" value="DD-peptidase/beta-lactamase superfamily"/>
    <property type="match status" value="1"/>
</dbReference>
<protein>
    <recommendedName>
        <fullName evidence="1">Beta-lactamase-related domain-containing protein</fullName>
    </recommendedName>
</protein>
<dbReference type="OrthoDB" id="9793489at2"/>
<dbReference type="RefSeq" id="WP_108735811.1">
    <property type="nucleotide sequence ID" value="NZ_CP020919.1"/>
</dbReference>
<name>A0A2S1LK90_9FLAO</name>